<dbReference type="Gene3D" id="3.40.190.10">
    <property type="entry name" value="Periplasmic binding protein-like II"/>
    <property type="match status" value="1"/>
</dbReference>
<dbReference type="GO" id="GO:0022857">
    <property type="term" value="F:transmembrane transporter activity"/>
    <property type="evidence" value="ECO:0007669"/>
    <property type="project" value="InterPro"/>
</dbReference>
<organism evidence="3 4">
    <name type="scientific">Blautia producta</name>
    <dbReference type="NCBI Taxonomy" id="33035"/>
    <lineage>
        <taxon>Bacteria</taxon>
        <taxon>Bacillati</taxon>
        <taxon>Bacillota</taxon>
        <taxon>Clostridia</taxon>
        <taxon>Lachnospirales</taxon>
        <taxon>Lachnospiraceae</taxon>
        <taxon>Blautia</taxon>
    </lineage>
</organism>
<keyword evidence="1" id="KW-0732">Signal</keyword>
<evidence type="ECO:0000256" key="1">
    <source>
        <dbReference type="SAM" id="SignalP"/>
    </source>
</evidence>
<dbReference type="AlphaFoldDB" id="A0A4V0Z7W9"/>
<evidence type="ECO:0000313" key="3">
    <source>
        <dbReference type="EMBL" id="QBE98258.1"/>
    </source>
</evidence>
<gene>
    <name evidence="3" type="primary">opuBC</name>
    <name evidence="3" type="ORF">PMF13cell1_03824</name>
</gene>
<proteinExistence type="predicted"/>
<sequence length="302" mass="34231">MKKWKNRAFLLSACLVLVCAFSGCSDKKDKNTVTIIDGDFAEMKFFTQVAKILIEDKTSLKVDVQDSMASNLAFEQIKEGKMDIYMSYDGSLLAAYLGKDPSDVPEGTSLYDYANQLGKESANVMLTPKLGEENTYVVAVNKELAEKYNLKCVSDLEKHAPDLVFAAEHEFFDEGSTHYDAFVDFYGLSFQEGITIDRGLKYTGMSSGNMDVTIVYTTDGLNRKFELTTLKDDKKFFPEYNGAYLVRADLFKDYPELEEVFDSLEGKFSNELCTEMNYMIDVENKDPYKVAYDYLKENGFLS</sequence>
<dbReference type="EMBL" id="CP035945">
    <property type="protein sequence ID" value="QBE98258.1"/>
    <property type="molecule type" value="Genomic_DNA"/>
</dbReference>
<reference evidence="3 4" key="1">
    <citation type="submission" date="2019-01" db="EMBL/GenBank/DDBJ databases">
        <title>PMF-metabolizing Aryl O-demethylase.</title>
        <authorList>
            <person name="Kim M."/>
        </authorList>
    </citation>
    <scope>NUCLEOTIDE SEQUENCE [LARGE SCALE GENOMIC DNA]</scope>
    <source>
        <strain evidence="3 4">PMF1</strain>
    </source>
</reference>
<dbReference type="Gene3D" id="3.40.190.120">
    <property type="entry name" value="Osmoprotection protein (prox), domain 2"/>
    <property type="match status" value="1"/>
</dbReference>
<accession>A0A4V0Z7W9</accession>
<dbReference type="InterPro" id="IPR007210">
    <property type="entry name" value="ABC_Gly_betaine_transp_sub-bd"/>
</dbReference>
<dbReference type="SUPFAM" id="SSF53850">
    <property type="entry name" value="Periplasmic binding protein-like II"/>
    <property type="match status" value="1"/>
</dbReference>
<feature type="signal peptide" evidence="1">
    <location>
        <begin position="1"/>
        <end position="27"/>
    </location>
</feature>
<feature type="chain" id="PRO_5038904811" evidence="1">
    <location>
        <begin position="28"/>
        <end position="302"/>
    </location>
</feature>
<dbReference type="KEGG" id="bpro:PMF13cell1_03824"/>
<dbReference type="Proteomes" id="UP000289794">
    <property type="component" value="Chromosome"/>
</dbReference>
<dbReference type="GO" id="GO:0043190">
    <property type="term" value="C:ATP-binding cassette (ABC) transporter complex"/>
    <property type="evidence" value="ECO:0007669"/>
    <property type="project" value="InterPro"/>
</dbReference>
<dbReference type="RefSeq" id="WP_130181740.1">
    <property type="nucleotide sequence ID" value="NZ_CP035945.1"/>
</dbReference>
<dbReference type="Pfam" id="PF04069">
    <property type="entry name" value="OpuAC"/>
    <property type="match status" value="1"/>
</dbReference>
<dbReference type="CDD" id="cd13528">
    <property type="entry name" value="PBP2_osmoprotectants"/>
    <property type="match status" value="1"/>
</dbReference>
<evidence type="ECO:0000313" key="4">
    <source>
        <dbReference type="Proteomes" id="UP000289794"/>
    </source>
</evidence>
<name>A0A4V0Z7W9_9FIRM</name>
<feature type="domain" description="ABC-type glycine betaine transport system substrate-binding" evidence="2">
    <location>
        <begin position="32"/>
        <end position="297"/>
    </location>
</feature>
<evidence type="ECO:0000259" key="2">
    <source>
        <dbReference type="Pfam" id="PF04069"/>
    </source>
</evidence>
<protein>
    <submittedName>
        <fullName evidence="3">Choline-binding protein</fullName>
    </submittedName>
</protein>
<dbReference type="PROSITE" id="PS51257">
    <property type="entry name" value="PROKAR_LIPOPROTEIN"/>
    <property type="match status" value="1"/>
</dbReference>